<dbReference type="GO" id="GO:0004519">
    <property type="term" value="F:endonuclease activity"/>
    <property type="evidence" value="ECO:0007669"/>
    <property type="project" value="UniProtKB-KW"/>
</dbReference>
<evidence type="ECO:0000259" key="4">
    <source>
        <dbReference type="SMART" id="SM00892"/>
    </source>
</evidence>
<dbReference type="Pfam" id="PF01223">
    <property type="entry name" value="Endonuclease_NS"/>
    <property type="match status" value="1"/>
</dbReference>
<dbReference type="Gene3D" id="2.40.10.10">
    <property type="entry name" value="Trypsin-like serine proteases"/>
    <property type="match status" value="2"/>
</dbReference>
<evidence type="ECO:0000313" key="6">
    <source>
        <dbReference type="Proteomes" id="UP000319383"/>
    </source>
</evidence>
<dbReference type="InterPro" id="IPR020821">
    <property type="entry name" value="ENPP1-3/EXOG-like_nuc-like"/>
</dbReference>
<evidence type="ECO:0000256" key="2">
    <source>
        <dbReference type="PIRSR" id="PIRSR640255-2"/>
    </source>
</evidence>
<dbReference type="GO" id="GO:0003676">
    <property type="term" value="F:nucleic acid binding"/>
    <property type="evidence" value="ECO:0007669"/>
    <property type="project" value="InterPro"/>
</dbReference>
<dbReference type="SMART" id="SM00477">
    <property type="entry name" value="NUC"/>
    <property type="match status" value="1"/>
</dbReference>
<feature type="binding site" evidence="2">
    <location>
        <position position="493"/>
    </location>
    <ligand>
        <name>Mg(2+)</name>
        <dbReference type="ChEBI" id="CHEBI:18420"/>
        <note>catalytic</note>
    </ligand>
</feature>
<dbReference type="PANTHER" id="PTHR13966:SF5">
    <property type="entry name" value="ENDONUCLEASE G, MITOCHONDRIAL"/>
    <property type="match status" value="1"/>
</dbReference>
<dbReference type="InterPro" id="IPR040255">
    <property type="entry name" value="Non-specific_endonuclease"/>
</dbReference>
<dbReference type="SUPFAM" id="SSF50494">
    <property type="entry name" value="Trypsin-like serine proteases"/>
    <property type="match status" value="1"/>
</dbReference>
<keyword evidence="5" id="KW-0378">Hydrolase</keyword>
<dbReference type="AlphaFoldDB" id="A0A517ZYT8"/>
<dbReference type="InterPro" id="IPR043504">
    <property type="entry name" value="Peptidase_S1_PA_chymotrypsin"/>
</dbReference>
<organism evidence="5 6">
    <name type="scientific">Symmachiella dynata</name>
    <dbReference type="NCBI Taxonomy" id="2527995"/>
    <lineage>
        <taxon>Bacteria</taxon>
        <taxon>Pseudomonadati</taxon>
        <taxon>Planctomycetota</taxon>
        <taxon>Planctomycetia</taxon>
        <taxon>Planctomycetales</taxon>
        <taxon>Planctomycetaceae</taxon>
        <taxon>Symmachiella</taxon>
    </lineage>
</organism>
<dbReference type="Gene3D" id="3.40.570.10">
    <property type="entry name" value="Extracellular Endonuclease, subunit A"/>
    <property type="match status" value="1"/>
</dbReference>
<evidence type="ECO:0000259" key="3">
    <source>
        <dbReference type="SMART" id="SM00477"/>
    </source>
</evidence>
<dbReference type="Proteomes" id="UP000319383">
    <property type="component" value="Chromosome"/>
</dbReference>
<dbReference type="CDD" id="cd00091">
    <property type="entry name" value="NUC"/>
    <property type="match status" value="1"/>
</dbReference>
<feature type="domain" description="DNA/RNA non-specific endonuclease/pyrophosphatase/phosphodiesterase" evidence="4">
    <location>
        <begin position="394"/>
        <end position="599"/>
    </location>
</feature>
<gene>
    <name evidence="5" type="ORF">Mal52_61710</name>
</gene>
<feature type="domain" description="ENPP1-3/EXOG-like endonuclease/phosphodiesterase" evidence="3">
    <location>
        <begin position="395"/>
        <end position="599"/>
    </location>
</feature>
<keyword evidence="5" id="KW-0540">Nuclease</keyword>
<dbReference type="GO" id="GO:0016787">
    <property type="term" value="F:hydrolase activity"/>
    <property type="evidence" value="ECO:0007669"/>
    <property type="project" value="InterPro"/>
</dbReference>
<reference evidence="5 6" key="1">
    <citation type="submission" date="2019-02" db="EMBL/GenBank/DDBJ databases">
        <title>Deep-cultivation of Planctomycetes and their phenomic and genomic characterization uncovers novel biology.</title>
        <authorList>
            <person name="Wiegand S."/>
            <person name="Jogler M."/>
            <person name="Boedeker C."/>
            <person name="Pinto D."/>
            <person name="Vollmers J."/>
            <person name="Rivas-Marin E."/>
            <person name="Kohn T."/>
            <person name="Peeters S.H."/>
            <person name="Heuer A."/>
            <person name="Rast P."/>
            <person name="Oberbeckmann S."/>
            <person name="Bunk B."/>
            <person name="Jeske O."/>
            <person name="Meyerdierks A."/>
            <person name="Storesund J.E."/>
            <person name="Kallscheuer N."/>
            <person name="Luecker S."/>
            <person name="Lage O.M."/>
            <person name="Pohl T."/>
            <person name="Merkel B.J."/>
            <person name="Hornburger P."/>
            <person name="Mueller R.-W."/>
            <person name="Bruemmer F."/>
            <person name="Labrenz M."/>
            <person name="Spormann A.M."/>
            <person name="Op den Camp H."/>
            <person name="Overmann J."/>
            <person name="Amann R."/>
            <person name="Jetten M.S.M."/>
            <person name="Mascher T."/>
            <person name="Medema M.H."/>
            <person name="Devos D.P."/>
            <person name="Kaster A.-K."/>
            <person name="Ovreas L."/>
            <person name="Rohde M."/>
            <person name="Galperin M.Y."/>
            <person name="Jogler C."/>
        </authorList>
    </citation>
    <scope>NUCLEOTIDE SEQUENCE [LARGE SCALE GENOMIC DNA]</scope>
    <source>
        <strain evidence="5 6">Mal52</strain>
    </source>
</reference>
<dbReference type="SUPFAM" id="SSF54060">
    <property type="entry name" value="His-Me finger endonucleases"/>
    <property type="match status" value="1"/>
</dbReference>
<keyword evidence="5" id="KW-0255">Endonuclease</keyword>
<accession>A0A517ZYT8</accession>
<sequence length="621" mass="70148">MSSYTSPLDSLRQDHEVMENLRDLFGSRRKVDELELAQEIHPLNRRAIVEFLDDPVGPTENHSSDDAFFSEAIVLATGRPSLFIQDNEIQLGNVQLPNLKQRLEANRATIEHPIPAIGRVELMFHPDYEWVGTGWLIEDLMLVTNRHVANIFAERRGGAYAFRQFAGNTVSAWIDFREEHHRADAIEIEVESILYVANTGSRNPDIAILKLRNQGNLPPHLELAAADANQRDHVGVVGYPAWDGRRNPGPAMSRIFQDIYNVKRYAPGQIADVRSGVITHDCSTLGGNSGSPVLDQTTGKVVGLHFAGRFMSENYALPVSAIKRELRRVSTQVAVDDVPVPVESLNNRRGYAEAFLGNRSLAVPLPALNSDQLDHAAPVSGRERDRGIGKYVLDYTHFSVVMNKTRRLAYYAAVNIDGTQEVAVRRTNTRWRVDPRIDRNHQHDNDLYVRNKLDRGHLVRRLDPVWGDYNEAKRANDDTFHYTNAAPQHARLNQRDWLALEDYLLVNTNQDDQKLTVFTGPVFTRCDTDYRGTTLPEDFWKVAVMVQDDDLLATGYLLSQKQFMDDLEFVIGEFRTYQTPIRTIEQLTGLSFGSLAEHDPLDATEAFGFPTINSPNDIILG</sequence>
<proteinExistence type="predicted"/>
<keyword evidence="6" id="KW-1185">Reference proteome</keyword>
<dbReference type="InterPro" id="IPR009003">
    <property type="entry name" value="Peptidase_S1_PA"/>
</dbReference>
<feature type="active site" description="Proton acceptor" evidence="1">
    <location>
        <position position="457"/>
    </location>
</feature>
<dbReference type="GO" id="GO:0046872">
    <property type="term" value="F:metal ion binding"/>
    <property type="evidence" value="ECO:0007669"/>
    <property type="project" value="UniProtKB-KW"/>
</dbReference>
<dbReference type="KEGG" id="sdyn:Mal52_61710"/>
<dbReference type="RefSeq" id="WP_145380428.1">
    <property type="nucleotide sequence ID" value="NZ_CP036276.1"/>
</dbReference>
<protein>
    <submittedName>
        <fullName evidence="5">DNA/RNA non-specific endonuclease</fullName>
    </submittedName>
</protein>
<dbReference type="SMART" id="SM00892">
    <property type="entry name" value="Endonuclease_NS"/>
    <property type="match status" value="1"/>
</dbReference>
<dbReference type="InterPro" id="IPR044929">
    <property type="entry name" value="DNA/RNA_non-sp_Endonuclease_sf"/>
</dbReference>
<dbReference type="Pfam" id="PF13365">
    <property type="entry name" value="Trypsin_2"/>
    <property type="match status" value="1"/>
</dbReference>
<evidence type="ECO:0000313" key="5">
    <source>
        <dbReference type="EMBL" id="QDU47636.1"/>
    </source>
</evidence>
<dbReference type="InterPro" id="IPR001604">
    <property type="entry name" value="Endo_G_ENPP1-like_dom"/>
</dbReference>
<evidence type="ECO:0000256" key="1">
    <source>
        <dbReference type="PIRSR" id="PIRSR640255-1"/>
    </source>
</evidence>
<dbReference type="InterPro" id="IPR044925">
    <property type="entry name" value="His-Me_finger_sf"/>
</dbReference>
<dbReference type="EMBL" id="CP036276">
    <property type="protein sequence ID" value="QDU47636.1"/>
    <property type="molecule type" value="Genomic_DNA"/>
</dbReference>
<keyword evidence="2" id="KW-0479">Metal-binding</keyword>
<name>A0A517ZYT8_9PLAN</name>
<dbReference type="PANTHER" id="PTHR13966">
    <property type="entry name" value="ENDONUCLEASE RELATED"/>
    <property type="match status" value="1"/>
</dbReference>